<dbReference type="EMBL" id="BMAW01104486">
    <property type="protein sequence ID" value="GFT14773.1"/>
    <property type="molecule type" value="Genomic_DNA"/>
</dbReference>
<accession>A0A8X6NHP6</accession>
<sequence>MQNCQLSDYSLSLFISTESFCLVTITQVEEREKKNINDSHAKICFDMFDDRIIVDNSKIIVMYIYRKQLKQSTTQLTRVSIQKAPRPHNHTPTQLLTAVLNYAIDERCAEERSFYRAVKRERPG</sequence>
<gene>
    <name evidence="1" type="ORF">NPIL_77891</name>
</gene>
<keyword evidence="2" id="KW-1185">Reference proteome</keyword>
<name>A0A8X6NHP6_NEPPI</name>
<protein>
    <submittedName>
        <fullName evidence="1">Uncharacterized protein</fullName>
    </submittedName>
</protein>
<dbReference type="Proteomes" id="UP000887013">
    <property type="component" value="Unassembled WGS sequence"/>
</dbReference>
<proteinExistence type="predicted"/>
<organism evidence="1 2">
    <name type="scientific">Nephila pilipes</name>
    <name type="common">Giant wood spider</name>
    <name type="synonym">Nephila maculata</name>
    <dbReference type="NCBI Taxonomy" id="299642"/>
    <lineage>
        <taxon>Eukaryota</taxon>
        <taxon>Metazoa</taxon>
        <taxon>Ecdysozoa</taxon>
        <taxon>Arthropoda</taxon>
        <taxon>Chelicerata</taxon>
        <taxon>Arachnida</taxon>
        <taxon>Araneae</taxon>
        <taxon>Araneomorphae</taxon>
        <taxon>Entelegynae</taxon>
        <taxon>Araneoidea</taxon>
        <taxon>Nephilidae</taxon>
        <taxon>Nephila</taxon>
    </lineage>
</organism>
<comment type="caution">
    <text evidence="1">The sequence shown here is derived from an EMBL/GenBank/DDBJ whole genome shotgun (WGS) entry which is preliminary data.</text>
</comment>
<reference evidence="1" key="1">
    <citation type="submission" date="2020-08" db="EMBL/GenBank/DDBJ databases">
        <title>Multicomponent nature underlies the extraordinary mechanical properties of spider dragline silk.</title>
        <authorList>
            <person name="Kono N."/>
            <person name="Nakamura H."/>
            <person name="Mori M."/>
            <person name="Yoshida Y."/>
            <person name="Ohtoshi R."/>
            <person name="Malay A.D."/>
            <person name="Moran D.A.P."/>
            <person name="Tomita M."/>
            <person name="Numata K."/>
            <person name="Arakawa K."/>
        </authorList>
    </citation>
    <scope>NUCLEOTIDE SEQUENCE</scope>
</reference>
<dbReference type="AlphaFoldDB" id="A0A8X6NHP6"/>
<evidence type="ECO:0000313" key="1">
    <source>
        <dbReference type="EMBL" id="GFT14773.1"/>
    </source>
</evidence>
<evidence type="ECO:0000313" key="2">
    <source>
        <dbReference type="Proteomes" id="UP000887013"/>
    </source>
</evidence>